<dbReference type="InterPro" id="IPR051158">
    <property type="entry name" value="Metallophosphoesterase_sf"/>
</dbReference>
<dbReference type="SUPFAM" id="SSF56300">
    <property type="entry name" value="Metallo-dependent phosphatases"/>
    <property type="match status" value="1"/>
</dbReference>
<dbReference type="Proteomes" id="UP001431572">
    <property type="component" value="Chromosome 2"/>
</dbReference>
<keyword evidence="3" id="KW-0812">Transmembrane</keyword>
<evidence type="ECO:0000256" key="3">
    <source>
        <dbReference type="SAM" id="Phobius"/>
    </source>
</evidence>
<name>A0A8T7M8Z1_9CHLR</name>
<dbReference type="PANTHER" id="PTHR31302:SF31">
    <property type="entry name" value="PHOSPHODIESTERASE YAEI"/>
    <property type="match status" value="1"/>
</dbReference>
<evidence type="ECO:0000313" key="5">
    <source>
        <dbReference type="EMBL" id="NWJ48422.1"/>
    </source>
</evidence>
<evidence type="ECO:0000313" key="7">
    <source>
        <dbReference type="Proteomes" id="UP000521676"/>
    </source>
</evidence>
<evidence type="ECO:0000256" key="2">
    <source>
        <dbReference type="ARBA" id="ARBA00022801"/>
    </source>
</evidence>
<dbReference type="EMBL" id="JACATZ010000003">
    <property type="protein sequence ID" value="NWJ48422.1"/>
    <property type="molecule type" value="Genomic_DNA"/>
</dbReference>
<dbReference type="GO" id="GO:0009245">
    <property type="term" value="P:lipid A biosynthetic process"/>
    <property type="evidence" value="ECO:0007669"/>
    <property type="project" value="TreeGrafter"/>
</dbReference>
<evidence type="ECO:0000259" key="4">
    <source>
        <dbReference type="Pfam" id="PF00149"/>
    </source>
</evidence>
<reference evidence="5 7" key="1">
    <citation type="submission" date="2020-06" db="EMBL/GenBank/DDBJ databases">
        <title>Anoxygenic phototrophic Chloroflexota member uses a Type I reaction center.</title>
        <authorList>
            <person name="Tsuji J.M."/>
            <person name="Shaw N.A."/>
            <person name="Nagashima S."/>
            <person name="Venkiteswaran J."/>
            <person name="Schiff S.L."/>
            <person name="Hanada S."/>
            <person name="Tank M."/>
            <person name="Neufeld J.D."/>
        </authorList>
    </citation>
    <scope>NUCLEOTIDE SEQUENCE [LARGE SCALE GENOMIC DNA]</scope>
    <source>
        <strain evidence="5">L227-S17</strain>
    </source>
</reference>
<dbReference type="PANTHER" id="PTHR31302">
    <property type="entry name" value="TRANSMEMBRANE PROTEIN WITH METALLOPHOSPHOESTERASE DOMAIN-RELATED"/>
    <property type="match status" value="1"/>
</dbReference>
<evidence type="ECO:0000313" key="8">
    <source>
        <dbReference type="Proteomes" id="UP001431572"/>
    </source>
</evidence>
<keyword evidence="1" id="KW-0479">Metal-binding</keyword>
<keyword evidence="3" id="KW-0472">Membrane</keyword>
<dbReference type="GO" id="GO:0008758">
    <property type="term" value="F:UDP-2,3-diacylglucosamine hydrolase activity"/>
    <property type="evidence" value="ECO:0007669"/>
    <property type="project" value="TreeGrafter"/>
</dbReference>
<dbReference type="InterPro" id="IPR004843">
    <property type="entry name" value="Calcineurin-like_PHP"/>
</dbReference>
<dbReference type="InterPro" id="IPR029052">
    <property type="entry name" value="Metallo-depent_PP-like"/>
</dbReference>
<organism evidence="5 7">
    <name type="scientific">Candidatus Chlorohelix allophototropha</name>
    <dbReference type="NCBI Taxonomy" id="3003348"/>
    <lineage>
        <taxon>Bacteria</taxon>
        <taxon>Bacillati</taxon>
        <taxon>Chloroflexota</taxon>
        <taxon>Chloroflexia</taxon>
        <taxon>Candidatus Chloroheliales</taxon>
        <taxon>Candidatus Chloroheliaceae</taxon>
        <taxon>Candidatus Chlorohelix</taxon>
    </lineage>
</organism>
<protein>
    <submittedName>
        <fullName evidence="5">Metallophosphoesterase</fullName>
    </submittedName>
</protein>
<accession>A0A8T7M8Z1</accession>
<evidence type="ECO:0000313" key="6">
    <source>
        <dbReference type="EMBL" id="WJW68356.1"/>
    </source>
</evidence>
<dbReference type="GO" id="GO:0016020">
    <property type="term" value="C:membrane"/>
    <property type="evidence" value="ECO:0007669"/>
    <property type="project" value="GOC"/>
</dbReference>
<feature type="transmembrane region" description="Helical" evidence="3">
    <location>
        <begin position="20"/>
        <end position="37"/>
    </location>
</feature>
<reference evidence="6" key="2">
    <citation type="journal article" date="2024" name="Nature">
        <title>Anoxygenic phototroph of the Chloroflexota uses a type I reaction centre.</title>
        <authorList>
            <person name="Tsuji J.M."/>
            <person name="Shaw N.A."/>
            <person name="Nagashima S."/>
            <person name="Venkiteswaran J.J."/>
            <person name="Schiff S.L."/>
            <person name="Watanabe T."/>
            <person name="Fukui M."/>
            <person name="Hanada S."/>
            <person name="Tank M."/>
            <person name="Neufeld J.D."/>
        </authorList>
    </citation>
    <scope>NUCLEOTIDE SEQUENCE</scope>
    <source>
        <strain evidence="6">L227-S17</strain>
    </source>
</reference>
<keyword evidence="8" id="KW-1185">Reference proteome</keyword>
<dbReference type="AlphaFoldDB" id="A0A8T7M8Z1"/>
<sequence length="298" mass="33904">MFIKIENDHSNVKVTLKLNKAFAALSALSGVSALFYARMFERKWLEVTSHRVEVHNLPTAWQGFRFAWMSDLHLGYKPSYEPVSATFERVIAAKPDLILLGGDYMDRGKWKPVCDELFGKLAATGIPIVGIWGNHDYFGNRRDPDKNLEHFERLGIRILVNEALCIEQQGIPQYFIGLDDSIKGVPDPKGAKKRLPNGIKPLVTLLHNPNYIRRLPENYSEVVLSGHTHGGQLNPLPLHRNLNWLRYSTGKHHSLYPTGWYNVNGNRLYTGRGVGVTHWPLRFGSRPELAIFELQPCN</sequence>
<feature type="domain" description="Calcineurin-like phosphoesterase" evidence="4">
    <location>
        <begin position="64"/>
        <end position="230"/>
    </location>
</feature>
<dbReference type="GO" id="GO:0046872">
    <property type="term" value="F:metal ion binding"/>
    <property type="evidence" value="ECO:0007669"/>
    <property type="project" value="UniProtKB-KW"/>
</dbReference>
<dbReference type="RefSeq" id="WP_341470261.1">
    <property type="nucleotide sequence ID" value="NZ_CP128400.1"/>
</dbReference>
<dbReference type="Pfam" id="PF00149">
    <property type="entry name" value="Metallophos"/>
    <property type="match status" value="1"/>
</dbReference>
<dbReference type="EMBL" id="CP128400">
    <property type="protein sequence ID" value="WJW68356.1"/>
    <property type="molecule type" value="Genomic_DNA"/>
</dbReference>
<keyword evidence="3" id="KW-1133">Transmembrane helix</keyword>
<dbReference type="Proteomes" id="UP000521676">
    <property type="component" value="Unassembled WGS sequence"/>
</dbReference>
<gene>
    <name evidence="5" type="ORF">HXX08_21410</name>
    <name evidence="6" type="ORF">OZ401_003966</name>
</gene>
<keyword evidence="2" id="KW-0378">Hydrolase</keyword>
<proteinExistence type="predicted"/>
<evidence type="ECO:0000256" key="1">
    <source>
        <dbReference type="ARBA" id="ARBA00022723"/>
    </source>
</evidence>
<dbReference type="Gene3D" id="3.60.21.10">
    <property type="match status" value="1"/>
</dbReference>